<dbReference type="Proteomes" id="UP000188533">
    <property type="component" value="Unassembled WGS sequence"/>
</dbReference>
<evidence type="ECO:0000256" key="1">
    <source>
        <dbReference type="SAM" id="MobiDB-lite"/>
    </source>
</evidence>
<comment type="caution">
    <text evidence="2">The sequence shown here is derived from an EMBL/GenBank/DDBJ whole genome shotgun (WGS) entry which is preliminary data.</text>
</comment>
<dbReference type="EMBL" id="BDGU01001530">
    <property type="protein sequence ID" value="GAW10054.1"/>
    <property type="molecule type" value="Genomic_DNA"/>
</dbReference>
<reference evidence="2 3" key="1">
    <citation type="submission" date="2016-08" db="EMBL/GenBank/DDBJ databases">
        <authorList>
            <consortium name="Lentinula edodes genome sequencing consortium"/>
            <person name="Sakamoto Y."/>
            <person name="Nakade K."/>
            <person name="Sato S."/>
            <person name="Yoshida Y."/>
            <person name="Miyazaki K."/>
            <person name="Natsume S."/>
            <person name="Konno N."/>
        </authorList>
    </citation>
    <scope>NUCLEOTIDE SEQUENCE [LARGE SCALE GENOMIC DNA]</scope>
    <source>
        <strain evidence="2 3">NBRC 111202</strain>
    </source>
</reference>
<proteinExistence type="predicted"/>
<protein>
    <submittedName>
        <fullName evidence="2">Uncharacterized protein</fullName>
    </submittedName>
</protein>
<keyword evidence="3" id="KW-1185">Reference proteome</keyword>
<feature type="region of interest" description="Disordered" evidence="1">
    <location>
        <begin position="1"/>
        <end position="22"/>
    </location>
</feature>
<reference evidence="2 3" key="2">
    <citation type="submission" date="2017-02" db="EMBL/GenBank/DDBJ databases">
        <title>A genome survey and senescence transcriptome analysis in Lentinula edodes.</title>
        <authorList>
            <person name="Sakamoto Y."/>
            <person name="Nakade K."/>
            <person name="Sato S."/>
            <person name="Yoshida Y."/>
            <person name="Miyazaki K."/>
            <person name="Natsume S."/>
            <person name="Konno N."/>
        </authorList>
    </citation>
    <scope>NUCLEOTIDE SEQUENCE [LARGE SCALE GENOMIC DNA]</scope>
    <source>
        <strain evidence="2 3">NBRC 111202</strain>
    </source>
</reference>
<name>A0A1Q3ESF5_LENED</name>
<organism evidence="2 3">
    <name type="scientific">Lentinula edodes</name>
    <name type="common">Shiitake mushroom</name>
    <name type="synonym">Lentinus edodes</name>
    <dbReference type="NCBI Taxonomy" id="5353"/>
    <lineage>
        <taxon>Eukaryota</taxon>
        <taxon>Fungi</taxon>
        <taxon>Dikarya</taxon>
        <taxon>Basidiomycota</taxon>
        <taxon>Agaricomycotina</taxon>
        <taxon>Agaricomycetes</taxon>
        <taxon>Agaricomycetidae</taxon>
        <taxon>Agaricales</taxon>
        <taxon>Marasmiineae</taxon>
        <taxon>Omphalotaceae</taxon>
        <taxon>Lentinula</taxon>
    </lineage>
</organism>
<evidence type="ECO:0000313" key="3">
    <source>
        <dbReference type="Proteomes" id="UP000188533"/>
    </source>
</evidence>
<sequence>MPIQCSREPLRPYPRSQASSALRVENDHLKAEVEELRTLLAQSRGQVSTLTSLLRDTSSSLDLRSQELEASRQSLEEVAVDRAEYR</sequence>
<evidence type="ECO:0000313" key="2">
    <source>
        <dbReference type="EMBL" id="GAW10054.1"/>
    </source>
</evidence>
<accession>A0A1Q3ESF5</accession>
<gene>
    <name evidence="2" type="ORF">LENED_012280</name>
</gene>
<dbReference type="AlphaFoldDB" id="A0A1Q3ESF5"/>